<dbReference type="GO" id="GO:0005737">
    <property type="term" value="C:cytoplasm"/>
    <property type="evidence" value="ECO:0007669"/>
    <property type="project" value="TreeGrafter"/>
</dbReference>
<evidence type="ECO:0000313" key="2">
    <source>
        <dbReference type="Proteomes" id="UP000492821"/>
    </source>
</evidence>
<dbReference type="InterPro" id="IPR042868">
    <property type="entry name" value="PHYHIP/PHYHIPL"/>
</dbReference>
<proteinExistence type="predicted"/>
<evidence type="ECO:0000313" key="3">
    <source>
        <dbReference type="WBParaSite" id="Pan_g8122.t1"/>
    </source>
</evidence>
<organism evidence="2 3">
    <name type="scientific">Panagrellus redivivus</name>
    <name type="common">Microworm</name>
    <dbReference type="NCBI Taxonomy" id="6233"/>
    <lineage>
        <taxon>Eukaryota</taxon>
        <taxon>Metazoa</taxon>
        <taxon>Ecdysozoa</taxon>
        <taxon>Nematoda</taxon>
        <taxon>Chromadorea</taxon>
        <taxon>Rhabditida</taxon>
        <taxon>Tylenchina</taxon>
        <taxon>Panagrolaimomorpha</taxon>
        <taxon>Panagrolaimoidea</taxon>
        <taxon>Panagrolaimidae</taxon>
        <taxon>Panagrellus</taxon>
    </lineage>
</organism>
<reference evidence="2" key="1">
    <citation type="journal article" date="2013" name="Genetics">
        <title>The draft genome and transcriptome of Panagrellus redivivus are shaped by the harsh demands of a free-living lifestyle.</title>
        <authorList>
            <person name="Srinivasan J."/>
            <person name="Dillman A.R."/>
            <person name="Macchietto M.G."/>
            <person name="Heikkinen L."/>
            <person name="Lakso M."/>
            <person name="Fracchia K.M."/>
            <person name="Antoshechkin I."/>
            <person name="Mortazavi A."/>
            <person name="Wong G."/>
            <person name="Sternberg P.W."/>
        </authorList>
    </citation>
    <scope>NUCLEOTIDE SEQUENCE [LARGE SCALE GENOMIC DNA]</scope>
    <source>
        <strain evidence="2">MT8872</strain>
    </source>
</reference>
<keyword evidence="2" id="KW-1185">Reference proteome</keyword>
<name>A0A7E4W6C7_PANRE</name>
<evidence type="ECO:0000259" key="1">
    <source>
        <dbReference type="Pfam" id="PF19281"/>
    </source>
</evidence>
<dbReference type="WBParaSite" id="Pan_g8122.t1">
    <property type="protein sequence ID" value="Pan_g8122.t1"/>
    <property type="gene ID" value="Pan_g8122"/>
</dbReference>
<sequence length="380" mass="43956">MEPPSTYLADEKLPKVTDLLNSTKPDGFKIRVAYSSAKCSVNYVAPEKPLDDLLDSLTVKTDAKKEEDQLFEYVLEIYTVPTTEASVLWAKGHEYYPFNDTLDCYGKSLFQKLTFFSPTIALTDAEELFNIVEHDPKATKPQNLSKESNIGVYFDWVPEFGQVYEIHCRKLTKTNEKVEEEGCTIQASYNQSELQRLYDRAVNFSAQEFRKRHPPSKTARITKAYRVKKREYFENIRIGDTEFGVMEPHVKNNHGHHENNINHFLEGTFFSTQVQYNGNQPNFSYFGDTKMVVGIATLLEGGHQFVFCGFLLQRHKDKSALHDHRSMQKRFKIRLVLRQQTASTSRPKRLFADSRNEVRYLLLQQLRCLDGTVLHGRIPC</sequence>
<protein>
    <submittedName>
        <fullName evidence="3">PHYHIP_C domain-containing protein</fullName>
    </submittedName>
</protein>
<dbReference type="InterPro" id="IPR045545">
    <property type="entry name" value="PHYIP/PHIPL_C"/>
</dbReference>
<reference evidence="3" key="2">
    <citation type="submission" date="2020-10" db="UniProtKB">
        <authorList>
            <consortium name="WormBaseParasite"/>
        </authorList>
    </citation>
    <scope>IDENTIFICATION</scope>
</reference>
<dbReference type="Pfam" id="PF19281">
    <property type="entry name" value="PHYHIP_C"/>
    <property type="match status" value="1"/>
</dbReference>
<dbReference type="AlphaFoldDB" id="A0A7E4W6C7"/>
<feature type="domain" description="Phytanoyl-CoA hydroxylase-interacting protein-like C-terminal" evidence="1">
    <location>
        <begin position="218"/>
        <end position="310"/>
    </location>
</feature>
<dbReference type="PANTHER" id="PTHR15698">
    <property type="entry name" value="PROTEIN CBG15099"/>
    <property type="match status" value="1"/>
</dbReference>
<dbReference type="PANTHER" id="PTHR15698:SF4">
    <property type="entry name" value="PHYTANOYL-COA HYDROXYLASE-INTERACTING PROTEIN-LIKE C-TERMINAL DOMAIN-CONTAINING PROTEIN"/>
    <property type="match status" value="1"/>
</dbReference>
<dbReference type="Proteomes" id="UP000492821">
    <property type="component" value="Unassembled WGS sequence"/>
</dbReference>
<accession>A0A7E4W6C7</accession>